<keyword evidence="3" id="KW-1185">Reference proteome</keyword>
<keyword evidence="1" id="KW-0812">Transmembrane</keyword>
<proteinExistence type="predicted"/>
<dbReference type="OrthoDB" id="50040at2157"/>
<dbReference type="AlphaFoldDB" id="A0A1G7PYR3"/>
<evidence type="ECO:0000313" key="3">
    <source>
        <dbReference type="Proteomes" id="UP000199076"/>
    </source>
</evidence>
<dbReference type="EMBL" id="FNBK01000011">
    <property type="protein sequence ID" value="SDF91396.1"/>
    <property type="molecule type" value="Genomic_DNA"/>
</dbReference>
<dbReference type="Pfam" id="PF19094">
    <property type="entry name" value="EMC6_arch"/>
    <property type="match status" value="1"/>
</dbReference>
<feature type="transmembrane region" description="Helical" evidence="1">
    <location>
        <begin position="50"/>
        <end position="69"/>
    </location>
</feature>
<dbReference type="Proteomes" id="UP000199076">
    <property type="component" value="Unassembled WGS sequence"/>
</dbReference>
<organism evidence="2 3">
    <name type="scientific">Halorientalis regularis</name>
    <dbReference type="NCBI Taxonomy" id="660518"/>
    <lineage>
        <taxon>Archaea</taxon>
        <taxon>Methanobacteriati</taxon>
        <taxon>Methanobacteriota</taxon>
        <taxon>Stenosarchaea group</taxon>
        <taxon>Halobacteria</taxon>
        <taxon>Halobacteriales</taxon>
        <taxon>Haloarculaceae</taxon>
        <taxon>Halorientalis</taxon>
    </lineage>
</organism>
<feature type="transmembrane region" description="Helical" evidence="1">
    <location>
        <begin position="81"/>
        <end position="102"/>
    </location>
</feature>
<protein>
    <submittedName>
        <fullName evidence="2">Uncharacterized protein</fullName>
    </submittedName>
</protein>
<name>A0A1G7PYR3_9EURY</name>
<dbReference type="RefSeq" id="WP_092693635.1">
    <property type="nucleotide sequence ID" value="NZ_FNBK01000011.1"/>
</dbReference>
<reference evidence="3" key="1">
    <citation type="submission" date="2016-10" db="EMBL/GenBank/DDBJ databases">
        <authorList>
            <person name="Varghese N."/>
            <person name="Submissions S."/>
        </authorList>
    </citation>
    <scope>NUCLEOTIDE SEQUENCE [LARGE SCALE GENOMIC DNA]</scope>
    <source>
        <strain evidence="3">IBRC-M 10760</strain>
    </source>
</reference>
<evidence type="ECO:0000256" key="1">
    <source>
        <dbReference type="SAM" id="Phobius"/>
    </source>
</evidence>
<dbReference type="STRING" id="660518.SAMN05216218_11181"/>
<gene>
    <name evidence="2" type="ORF">SAMN05216218_11181</name>
</gene>
<feature type="transmembrane region" description="Helical" evidence="1">
    <location>
        <begin position="18"/>
        <end position="38"/>
    </location>
</feature>
<dbReference type="InterPro" id="IPR043941">
    <property type="entry name" value="EMC6-arch"/>
</dbReference>
<keyword evidence="1" id="KW-1133">Transmembrane helix</keyword>
<keyword evidence="1" id="KW-0472">Membrane</keyword>
<sequence>MATDTAERRAAHIRGLKVTTLASIAGIGAAVASAAVTAGMDPTVAATNDTALLVVLGAVLVQFPILKLLGIDVNDFGAKDYLYVGFMTFALWFVSWAVLLTANTSLPF</sequence>
<evidence type="ECO:0000313" key="2">
    <source>
        <dbReference type="EMBL" id="SDF91396.1"/>
    </source>
</evidence>
<accession>A0A1G7PYR3</accession>